<evidence type="ECO:0000313" key="2">
    <source>
        <dbReference type="Proteomes" id="UP000823775"/>
    </source>
</evidence>
<sequence>MAANDQESKVPLKLLVDDKKTRVIAAEANRDFVDILFSFLTFPIGTIIRLSNSQPMPKISTSMNNLYKSVENLSVKHLYSEHCKSILLNPRNPFIEACFKLKVNIDDSVSNKYFKCSNVRCSNKSWLVNVKCCCGCRTTKEMFSDITNPIDDHSGVFVTGGIEFIISDDLRVLPGSPCSLIHFLSDLGYSHMNQIKEMSVEVGKEEILRLLTCSLISKSPLTEVFMNKQAIVDSNIMPEPRISQVSPDLQTAISSKINLKLILSKSRNKILYAEAKDSFVDFLFSFLTFPLGSVTYALNGTSGLGCIDNLYKSVKDLESEWIPNCKTGLLNPGVAPRHECQNYLLPISVVSGHYYLIDPRDIRGSTNEFGRLTRSPSLFIVLDDLEVKPVCSTSSFGLLRELNVPLCDIEEKVISIGKAEAQRLLQAALIGSSSALTLALSSFLNTQKEED</sequence>
<reference evidence="1 2" key="1">
    <citation type="journal article" date="2021" name="BMC Genomics">
        <title>Datura genome reveals duplications of psychoactive alkaloid biosynthetic genes and high mutation rate following tissue culture.</title>
        <authorList>
            <person name="Rajewski A."/>
            <person name="Carter-House D."/>
            <person name="Stajich J."/>
            <person name="Litt A."/>
        </authorList>
    </citation>
    <scope>NUCLEOTIDE SEQUENCE [LARGE SCALE GENOMIC DNA]</scope>
    <source>
        <strain evidence="1">AR-01</strain>
    </source>
</reference>
<proteinExistence type="predicted"/>
<dbReference type="Pfam" id="PF05056">
    <property type="entry name" value="DUF674"/>
    <property type="match status" value="1"/>
</dbReference>
<gene>
    <name evidence="1" type="ORF">HAX54_034770</name>
</gene>
<dbReference type="InterPro" id="IPR007750">
    <property type="entry name" value="DUF674"/>
</dbReference>
<name>A0ABS8RP32_DATST</name>
<dbReference type="PANTHER" id="PTHR33103:SF27">
    <property type="entry name" value="OS04G0594700 PROTEIN"/>
    <property type="match status" value="1"/>
</dbReference>
<comment type="caution">
    <text evidence="1">The sequence shown here is derived from an EMBL/GenBank/DDBJ whole genome shotgun (WGS) entry which is preliminary data.</text>
</comment>
<dbReference type="EMBL" id="JACEIK010000045">
    <property type="protein sequence ID" value="MCD7447785.1"/>
    <property type="molecule type" value="Genomic_DNA"/>
</dbReference>
<organism evidence="1 2">
    <name type="scientific">Datura stramonium</name>
    <name type="common">Jimsonweed</name>
    <name type="synonym">Common thornapple</name>
    <dbReference type="NCBI Taxonomy" id="4076"/>
    <lineage>
        <taxon>Eukaryota</taxon>
        <taxon>Viridiplantae</taxon>
        <taxon>Streptophyta</taxon>
        <taxon>Embryophyta</taxon>
        <taxon>Tracheophyta</taxon>
        <taxon>Spermatophyta</taxon>
        <taxon>Magnoliopsida</taxon>
        <taxon>eudicotyledons</taxon>
        <taxon>Gunneridae</taxon>
        <taxon>Pentapetalae</taxon>
        <taxon>asterids</taxon>
        <taxon>lamiids</taxon>
        <taxon>Solanales</taxon>
        <taxon>Solanaceae</taxon>
        <taxon>Solanoideae</taxon>
        <taxon>Datureae</taxon>
        <taxon>Datura</taxon>
    </lineage>
</organism>
<dbReference type="PANTHER" id="PTHR33103">
    <property type="entry name" value="OS01G0153900 PROTEIN"/>
    <property type="match status" value="1"/>
</dbReference>
<protein>
    <recommendedName>
        <fullName evidence="3">DUF674 family protein</fullName>
    </recommendedName>
</protein>
<dbReference type="Proteomes" id="UP000823775">
    <property type="component" value="Unassembled WGS sequence"/>
</dbReference>
<evidence type="ECO:0008006" key="3">
    <source>
        <dbReference type="Google" id="ProtNLM"/>
    </source>
</evidence>
<accession>A0ABS8RP32</accession>
<evidence type="ECO:0000313" key="1">
    <source>
        <dbReference type="EMBL" id="MCD7447785.1"/>
    </source>
</evidence>
<keyword evidence="2" id="KW-1185">Reference proteome</keyword>